<gene>
    <name evidence="2" type="primary">merP</name>
    <name evidence="2" type="ORF">ABDD91_26485</name>
</gene>
<dbReference type="PROSITE" id="PS51257">
    <property type="entry name" value="PROKAR_LIPOPROTEIN"/>
    <property type="match status" value="1"/>
</dbReference>
<organism evidence="2 3">
    <name type="scientific">Priestia aryabhattai</name>
    <name type="common">Bacillus aryabhattai</name>
    <dbReference type="NCBI Taxonomy" id="412384"/>
    <lineage>
        <taxon>Bacteria</taxon>
        <taxon>Bacillati</taxon>
        <taxon>Bacillota</taxon>
        <taxon>Bacilli</taxon>
        <taxon>Bacillales</taxon>
        <taxon>Bacillaceae</taxon>
        <taxon>Priestia</taxon>
    </lineage>
</organism>
<comment type="caution">
    <text evidence="2">The sequence shown here is derived from an EMBL/GenBank/DDBJ whole genome shotgun (WGS) entry which is preliminary data.</text>
</comment>
<keyword evidence="1" id="KW-0732">Signal</keyword>
<evidence type="ECO:0000313" key="2">
    <source>
        <dbReference type="EMBL" id="MEN3156389.1"/>
    </source>
</evidence>
<protein>
    <submittedName>
        <fullName evidence="2">Mercury resistance system substrate-binding protein MerP</fullName>
    </submittedName>
</protein>
<dbReference type="InterPro" id="IPR036163">
    <property type="entry name" value="HMA_dom_sf"/>
</dbReference>
<evidence type="ECO:0000256" key="1">
    <source>
        <dbReference type="SAM" id="SignalP"/>
    </source>
</evidence>
<dbReference type="SUPFAM" id="SSF55008">
    <property type="entry name" value="HMA, heavy metal-associated domain"/>
    <property type="match status" value="1"/>
</dbReference>
<reference evidence="2 3" key="2">
    <citation type="submission" date="2024-05" db="EMBL/GenBank/DDBJ databases">
        <authorList>
            <person name="Zheng X."/>
        </authorList>
    </citation>
    <scope>NUCLEOTIDE SEQUENCE [LARGE SCALE GENOMIC DNA]</scope>
    <source>
        <strain evidence="2 3">C4-10</strain>
    </source>
</reference>
<dbReference type="Gene3D" id="3.30.70.100">
    <property type="match status" value="1"/>
</dbReference>
<dbReference type="Proteomes" id="UP001418804">
    <property type="component" value="Unassembled WGS sequence"/>
</dbReference>
<dbReference type="EMBL" id="JBDIVD010000002">
    <property type="protein sequence ID" value="MEN3156389.1"/>
    <property type="molecule type" value="Genomic_DNA"/>
</dbReference>
<feature type="signal peptide" evidence="1">
    <location>
        <begin position="1"/>
        <end position="23"/>
    </location>
</feature>
<evidence type="ECO:0000313" key="3">
    <source>
        <dbReference type="Proteomes" id="UP001418804"/>
    </source>
</evidence>
<dbReference type="AlphaFoldDB" id="A0ABD5L022"/>
<name>A0ABD5L022_PRIAR</name>
<reference evidence="2 3" key="1">
    <citation type="submission" date="2024-05" db="EMBL/GenBank/DDBJ databases">
        <title>The mechanism of isolation and screening of efficient mineral weathering bacteria priestia aryabhattai c4-10 with weathered biotite.</title>
        <authorList>
            <person name="Yang S."/>
        </authorList>
    </citation>
    <scope>NUCLEOTIDE SEQUENCE [LARGE SCALE GENOMIC DNA]</scope>
    <source>
        <strain evidence="2 3">C4-10</strain>
    </source>
</reference>
<dbReference type="RefSeq" id="WP_306462721.1">
    <property type="nucleotide sequence ID" value="NZ_JACLCN010000043.1"/>
</dbReference>
<sequence length="127" mass="13639">MYYVKVQIIRIMMLLSLMLVVSACSNEQEVQKTEVSKSEVKTTAMNSEKDVKAITEAEKTGTFMVIAGMDCCPPSVVEDAIAQVEGAGKTAIKVNGSTAEVTVSFDDTKTNLDAIKTEVSDLGLPVE</sequence>
<proteinExistence type="predicted"/>
<feature type="chain" id="PRO_5044814113" evidence="1">
    <location>
        <begin position="24"/>
        <end position="127"/>
    </location>
</feature>
<accession>A0ABD5L022</accession>
<dbReference type="NCBIfam" id="NF033553">
    <property type="entry name" value="MerP_Gpos"/>
    <property type="match status" value="1"/>
</dbReference>